<evidence type="ECO:0000256" key="9">
    <source>
        <dbReference type="ARBA" id="ARBA00023136"/>
    </source>
</evidence>
<sequence length="308" mass="34031">MSDSSSESTTTQATPTRKHGRKMWQTRTRELLVPYLPPPLIRAIGTIDAQLKPTMGPEASVTLGTTLLAMWIALILVRFLTQRLAGQGRAIAGEDEDNVLSKAALQGEQFDVTVLLCGPPGGGKTRLFYHLCTGDKNMTTLTSLKANVGISAKNSDRGDKDTVRYLDWPGHAPLDDSALDGVWKAPSNQVRVILVLDATQPVAAAANTLYQIWELAVASKRPRTVLIACHKNDFPKAKNTKRVKIQLRTELERLVTTKKPEWWSTSREVELNSLHELDLHFCSTTCENKGLTPMEAYCRQGKLPDEAD</sequence>
<evidence type="ECO:0000256" key="1">
    <source>
        <dbReference type="ARBA" id="ARBA00004389"/>
    </source>
</evidence>
<proteinExistence type="inferred from homology"/>
<dbReference type="InterPro" id="IPR027417">
    <property type="entry name" value="P-loop_NTPase"/>
</dbReference>
<evidence type="ECO:0000256" key="12">
    <source>
        <dbReference type="SAM" id="Phobius"/>
    </source>
</evidence>
<keyword evidence="7 12" id="KW-1133">Transmembrane helix</keyword>
<comment type="subcellular location">
    <subcellularLocation>
        <location evidence="1">Endoplasmic reticulum membrane</location>
        <topology evidence="1">Single-pass membrane protein</topology>
    </subcellularLocation>
</comment>
<keyword evidence="4 12" id="KW-0812">Transmembrane</keyword>
<dbReference type="Gene3D" id="3.40.50.300">
    <property type="entry name" value="P-loop containing nucleotide triphosphate hydrolases"/>
    <property type="match status" value="1"/>
</dbReference>
<evidence type="ECO:0000256" key="4">
    <source>
        <dbReference type="ARBA" id="ARBA00022692"/>
    </source>
</evidence>
<organism evidence="13">
    <name type="scientific">Amphora coffeiformis</name>
    <dbReference type="NCBI Taxonomy" id="265554"/>
    <lineage>
        <taxon>Eukaryota</taxon>
        <taxon>Sar</taxon>
        <taxon>Stramenopiles</taxon>
        <taxon>Ochrophyta</taxon>
        <taxon>Bacillariophyta</taxon>
        <taxon>Bacillariophyceae</taxon>
        <taxon>Bacillariophycidae</taxon>
        <taxon>Thalassiophysales</taxon>
        <taxon>Catenulaceae</taxon>
        <taxon>Amphora</taxon>
    </lineage>
</organism>
<feature type="compositionally biased region" description="Polar residues" evidence="11">
    <location>
        <begin position="1"/>
        <end position="15"/>
    </location>
</feature>
<evidence type="ECO:0000256" key="8">
    <source>
        <dbReference type="ARBA" id="ARBA00023134"/>
    </source>
</evidence>
<dbReference type="SUPFAM" id="SSF52540">
    <property type="entry name" value="P-loop containing nucleoside triphosphate hydrolases"/>
    <property type="match status" value="1"/>
</dbReference>
<comment type="similarity">
    <text evidence="2">Belongs to the SRP receptor beta subunit family.</text>
</comment>
<gene>
    <name evidence="13" type="ORF">ACOF00016_LOCUS11010</name>
</gene>
<feature type="transmembrane region" description="Helical" evidence="12">
    <location>
        <begin position="61"/>
        <end position="80"/>
    </location>
</feature>
<dbReference type="GO" id="GO:0005789">
    <property type="term" value="C:endoplasmic reticulum membrane"/>
    <property type="evidence" value="ECO:0007669"/>
    <property type="project" value="UniProtKB-SubCell"/>
</dbReference>
<dbReference type="EMBL" id="HBIM01013622">
    <property type="protein sequence ID" value="CAE0413766.1"/>
    <property type="molecule type" value="Transcribed_RNA"/>
</dbReference>
<reference evidence="13" key="1">
    <citation type="submission" date="2021-01" db="EMBL/GenBank/DDBJ databases">
        <authorList>
            <person name="Corre E."/>
            <person name="Pelletier E."/>
            <person name="Niang G."/>
            <person name="Scheremetjew M."/>
            <person name="Finn R."/>
            <person name="Kale V."/>
            <person name="Holt S."/>
            <person name="Cochrane G."/>
            <person name="Meng A."/>
            <person name="Brown T."/>
            <person name="Cohen L."/>
        </authorList>
    </citation>
    <scope>NUCLEOTIDE SEQUENCE</scope>
    <source>
        <strain evidence="13">CCMP127</strain>
    </source>
</reference>
<keyword evidence="5" id="KW-0547">Nucleotide-binding</keyword>
<dbReference type="Pfam" id="PF09439">
    <property type="entry name" value="SRPRB"/>
    <property type="match status" value="1"/>
</dbReference>
<keyword evidence="8" id="KW-0342">GTP-binding</keyword>
<evidence type="ECO:0000256" key="11">
    <source>
        <dbReference type="SAM" id="MobiDB-lite"/>
    </source>
</evidence>
<evidence type="ECO:0000256" key="10">
    <source>
        <dbReference type="ARBA" id="ARBA00023170"/>
    </source>
</evidence>
<dbReference type="InterPro" id="IPR019009">
    <property type="entry name" value="SRP_receptor_beta_su"/>
</dbReference>
<evidence type="ECO:0000256" key="5">
    <source>
        <dbReference type="ARBA" id="ARBA00022741"/>
    </source>
</evidence>
<dbReference type="AlphaFoldDB" id="A0A7S3L7B6"/>
<dbReference type="GO" id="GO:0005525">
    <property type="term" value="F:GTP binding"/>
    <property type="evidence" value="ECO:0007669"/>
    <property type="project" value="UniProtKB-KW"/>
</dbReference>
<accession>A0A7S3L7B6</accession>
<keyword evidence="6" id="KW-0256">Endoplasmic reticulum</keyword>
<feature type="region of interest" description="Disordered" evidence="11">
    <location>
        <begin position="1"/>
        <end position="23"/>
    </location>
</feature>
<evidence type="ECO:0000256" key="7">
    <source>
        <dbReference type="ARBA" id="ARBA00022989"/>
    </source>
</evidence>
<protein>
    <recommendedName>
        <fullName evidence="3">Signal recognition particle receptor subunit beta</fullName>
    </recommendedName>
</protein>
<name>A0A7S3L7B6_9STRA</name>
<evidence type="ECO:0000256" key="3">
    <source>
        <dbReference type="ARBA" id="ARBA00020256"/>
    </source>
</evidence>
<evidence type="ECO:0000256" key="2">
    <source>
        <dbReference type="ARBA" id="ARBA00005619"/>
    </source>
</evidence>
<keyword evidence="10" id="KW-0675">Receptor</keyword>
<evidence type="ECO:0000313" key="13">
    <source>
        <dbReference type="EMBL" id="CAE0413766.1"/>
    </source>
</evidence>
<evidence type="ECO:0000256" key="6">
    <source>
        <dbReference type="ARBA" id="ARBA00022824"/>
    </source>
</evidence>
<keyword evidence="9 12" id="KW-0472">Membrane</keyword>